<dbReference type="PANTHER" id="PTHR23215:SF0">
    <property type="entry name" value="BUB3-INTERACTING AND GLEBS MOTIF-CONTAINING PROTEIN ZNF207"/>
    <property type="match status" value="1"/>
</dbReference>
<dbReference type="InterPro" id="IPR013087">
    <property type="entry name" value="Znf_C2H2_type"/>
</dbReference>
<evidence type="ECO:0000256" key="3">
    <source>
        <dbReference type="ARBA" id="ARBA00022771"/>
    </source>
</evidence>
<dbReference type="GO" id="GO:0003677">
    <property type="term" value="F:DNA binding"/>
    <property type="evidence" value="ECO:0007669"/>
    <property type="project" value="InterPro"/>
</dbReference>
<dbReference type="SMART" id="SM00355">
    <property type="entry name" value="ZnF_C2H2"/>
    <property type="match status" value="2"/>
</dbReference>
<name>A0A9W8AZJ1_9FUNG</name>
<evidence type="ECO:0000256" key="5">
    <source>
        <dbReference type="ARBA" id="ARBA00023242"/>
    </source>
</evidence>
<dbReference type="GO" id="GO:0008270">
    <property type="term" value="F:zinc ion binding"/>
    <property type="evidence" value="ECO:0007669"/>
    <property type="project" value="UniProtKB-KW"/>
</dbReference>
<feature type="domain" description="BED-type" evidence="8">
    <location>
        <begin position="6"/>
        <end position="65"/>
    </location>
</feature>
<feature type="compositionally biased region" description="Low complexity" evidence="7">
    <location>
        <begin position="225"/>
        <end position="243"/>
    </location>
</feature>
<evidence type="ECO:0000259" key="8">
    <source>
        <dbReference type="PROSITE" id="PS50808"/>
    </source>
</evidence>
<dbReference type="PROSITE" id="PS50808">
    <property type="entry name" value="ZF_BED"/>
    <property type="match status" value="1"/>
</dbReference>
<feature type="compositionally biased region" description="Low complexity" evidence="7">
    <location>
        <begin position="255"/>
        <end position="275"/>
    </location>
</feature>
<accession>A0A9W8AZJ1</accession>
<keyword evidence="4" id="KW-0862">Zinc</keyword>
<evidence type="ECO:0000256" key="1">
    <source>
        <dbReference type="ARBA" id="ARBA00004123"/>
    </source>
</evidence>
<keyword evidence="2" id="KW-0479">Metal-binding</keyword>
<dbReference type="CDD" id="cd20908">
    <property type="entry name" value="SUF4-like"/>
    <property type="match status" value="1"/>
</dbReference>
<dbReference type="GO" id="GO:0005634">
    <property type="term" value="C:nucleus"/>
    <property type="evidence" value="ECO:0007669"/>
    <property type="project" value="UniProtKB-SubCell"/>
</dbReference>
<dbReference type="EMBL" id="JANBPY010000070">
    <property type="protein sequence ID" value="KAJ1969328.1"/>
    <property type="molecule type" value="Genomic_DNA"/>
</dbReference>
<keyword evidence="10" id="KW-1185">Reference proteome</keyword>
<keyword evidence="3 6" id="KW-0863">Zinc-finger</keyword>
<protein>
    <recommendedName>
        <fullName evidence="8">BED-type domain-containing protein</fullName>
    </recommendedName>
</protein>
<evidence type="ECO:0000256" key="6">
    <source>
        <dbReference type="PROSITE-ProRule" id="PRU00027"/>
    </source>
</evidence>
<keyword evidence="5" id="KW-0539">Nucleus</keyword>
<dbReference type="OrthoDB" id="1306014at2759"/>
<evidence type="ECO:0000256" key="2">
    <source>
        <dbReference type="ARBA" id="ARBA00022723"/>
    </source>
</evidence>
<evidence type="ECO:0000256" key="7">
    <source>
        <dbReference type="SAM" id="MobiDB-lite"/>
    </source>
</evidence>
<dbReference type="PANTHER" id="PTHR23215">
    <property type="entry name" value="ZINC FINGER PROTEIN 207"/>
    <property type="match status" value="1"/>
</dbReference>
<feature type="region of interest" description="Disordered" evidence="7">
    <location>
        <begin position="95"/>
        <end position="122"/>
    </location>
</feature>
<organism evidence="9 10">
    <name type="scientific">Dispira parvispora</name>
    <dbReference type="NCBI Taxonomy" id="1520584"/>
    <lineage>
        <taxon>Eukaryota</taxon>
        <taxon>Fungi</taxon>
        <taxon>Fungi incertae sedis</taxon>
        <taxon>Zoopagomycota</taxon>
        <taxon>Kickxellomycotina</taxon>
        <taxon>Dimargaritomycetes</taxon>
        <taxon>Dimargaritales</taxon>
        <taxon>Dimargaritaceae</taxon>
        <taxon>Dispira</taxon>
    </lineage>
</organism>
<comment type="caution">
    <text evidence="9">The sequence shown here is derived from an EMBL/GenBank/DDBJ whole genome shotgun (WGS) entry which is preliminary data.</text>
</comment>
<dbReference type="InterPro" id="IPR003656">
    <property type="entry name" value="Znf_BED"/>
</dbReference>
<reference evidence="9" key="1">
    <citation type="submission" date="2022-07" db="EMBL/GenBank/DDBJ databases">
        <title>Phylogenomic reconstructions and comparative analyses of Kickxellomycotina fungi.</title>
        <authorList>
            <person name="Reynolds N.K."/>
            <person name="Stajich J.E."/>
            <person name="Barry K."/>
            <person name="Grigoriev I.V."/>
            <person name="Crous P."/>
            <person name="Smith M.E."/>
        </authorList>
    </citation>
    <scope>NUCLEOTIDE SEQUENCE</scope>
    <source>
        <strain evidence="9">RSA 1196</strain>
    </source>
</reference>
<comment type="subcellular location">
    <subcellularLocation>
        <location evidence="1">Nucleus</location>
    </subcellularLocation>
</comment>
<gene>
    <name evidence="9" type="ORF">IWQ62_000693</name>
</gene>
<sequence length="356" mass="38424">MAKKKRKQVKPWCWYCEREFDDEVVLLQHQKAKHFKCSECHKRLNTAQGMVVHVAQVHKITVTKVPNALSHRQSPEVPIFGMEGIPQQDLVARQQAQRIGNGDSSSQPANKRPKTNMGGTSQSALTPEELQQQLAQYQAQRQNAAAHGYPGVPPMMPYMSPYGYPMPSYPPPHMPPGAPYPAMGQSPYPAVPGWGGPPPPGYPHPPVPGMTPYSAPATVPSLSTPPVVNSAGSSSASVPGAPSELATPPIPPQSFPQSQEPPVTTTNAAASTATTVPPPNQLPAATEQTGNAVAPPSTTKVEKKLKLVYTDNDVSVEEKRSRLSKYLFSAEIIKQQAQKLDNAIESRIADLKGKIF</sequence>
<proteinExistence type="predicted"/>
<feature type="compositionally biased region" description="Polar residues" evidence="7">
    <location>
        <begin position="95"/>
        <end position="109"/>
    </location>
</feature>
<dbReference type="AlphaFoldDB" id="A0A9W8AZJ1"/>
<evidence type="ECO:0000313" key="9">
    <source>
        <dbReference type="EMBL" id="KAJ1969328.1"/>
    </source>
</evidence>
<feature type="region of interest" description="Disordered" evidence="7">
    <location>
        <begin position="224"/>
        <end position="298"/>
    </location>
</feature>
<dbReference type="Proteomes" id="UP001150925">
    <property type="component" value="Unassembled WGS sequence"/>
</dbReference>
<feature type="compositionally biased region" description="Polar residues" evidence="7">
    <location>
        <begin position="286"/>
        <end position="298"/>
    </location>
</feature>
<evidence type="ECO:0000256" key="4">
    <source>
        <dbReference type="ARBA" id="ARBA00022833"/>
    </source>
</evidence>
<dbReference type="Gene3D" id="3.30.160.60">
    <property type="entry name" value="Classic Zinc Finger"/>
    <property type="match status" value="1"/>
</dbReference>
<evidence type="ECO:0000313" key="10">
    <source>
        <dbReference type="Proteomes" id="UP001150925"/>
    </source>
</evidence>
<dbReference type="PROSITE" id="PS00028">
    <property type="entry name" value="ZINC_FINGER_C2H2_1"/>
    <property type="match status" value="1"/>
</dbReference>